<keyword evidence="3" id="KW-0819">tRNA processing</keyword>
<dbReference type="HAMAP" id="MF_01161">
    <property type="entry name" value="tRNA_Ile_lys_synt"/>
    <property type="match status" value="1"/>
</dbReference>
<evidence type="ECO:0000256" key="4">
    <source>
        <dbReference type="ARBA" id="ARBA00022741"/>
    </source>
</evidence>
<dbReference type="OrthoDB" id="434144at2759"/>
<proteinExistence type="inferred from homology"/>
<dbReference type="InterPro" id="IPR014729">
    <property type="entry name" value="Rossmann-like_a/b/a_fold"/>
</dbReference>
<feature type="domain" description="tRNA(Ile)-lysidine/2-thiocytidine synthase N-terminal" evidence="8">
    <location>
        <begin position="285"/>
        <end position="338"/>
    </location>
</feature>
<reference evidence="9" key="1">
    <citation type="journal article" date="2021" name="Nat. Commun.">
        <title>Genetic determinants of endophytism in the Arabidopsis root mycobiome.</title>
        <authorList>
            <person name="Mesny F."/>
            <person name="Miyauchi S."/>
            <person name="Thiergart T."/>
            <person name="Pickel B."/>
            <person name="Atanasova L."/>
            <person name="Karlsson M."/>
            <person name="Huettel B."/>
            <person name="Barry K.W."/>
            <person name="Haridas S."/>
            <person name="Chen C."/>
            <person name="Bauer D."/>
            <person name="Andreopoulos W."/>
            <person name="Pangilinan J."/>
            <person name="LaButti K."/>
            <person name="Riley R."/>
            <person name="Lipzen A."/>
            <person name="Clum A."/>
            <person name="Drula E."/>
            <person name="Henrissat B."/>
            <person name="Kohler A."/>
            <person name="Grigoriev I.V."/>
            <person name="Martin F.M."/>
            <person name="Hacquard S."/>
        </authorList>
    </citation>
    <scope>NUCLEOTIDE SEQUENCE</scope>
    <source>
        <strain evidence="9">MPI-CAGE-AT-0016</strain>
    </source>
</reference>
<dbReference type="InterPro" id="IPR012094">
    <property type="entry name" value="tRNA_Ile_lys_synt"/>
</dbReference>
<feature type="region of interest" description="Disordered" evidence="7">
    <location>
        <begin position="641"/>
        <end position="688"/>
    </location>
</feature>
<dbReference type="PANTHER" id="PTHR43033:SF1">
    <property type="entry name" value="TRNA(ILE)-LYSIDINE SYNTHASE-RELATED"/>
    <property type="match status" value="1"/>
</dbReference>
<comment type="caution">
    <text evidence="9">The sequence shown here is derived from an EMBL/GenBank/DDBJ whole genome shotgun (WGS) entry which is preliminary data.</text>
</comment>
<evidence type="ECO:0000256" key="6">
    <source>
        <dbReference type="ARBA" id="ARBA00048539"/>
    </source>
</evidence>
<keyword evidence="2" id="KW-0436">Ligase</keyword>
<feature type="domain" description="tRNA(Ile)-lysidine/2-thiocytidine synthase N-terminal" evidence="8">
    <location>
        <begin position="43"/>
        <end position="194"/>
    </location>
</feature>
<keyword evidence="4" id="KW-0547">Nucleotide-binding</keyword>
<evidence type="ECO:0000256" key="2">
    <source>
        <dbReference type="ARBA" id="ARBA00022598"/>
    </source>
</evidence>
<dbReference type="InterPro" id="IPR011063">
    <property type="entry name" value="TilS/TtcA_N"/>
</dbReference>
<evidence type="ECO:0000256" key="3">
    <source>
        <dbReference type="ARBA" id="ARBA00022694"/>
    </source>
</evidence>
<organism evidence="9 10">
    <name type="scientific">Plectosphaerella cucumerina</name>
    <dbReference type="NCBI Taxonomy" id="40658"/>
    <lineage>
        <taxon>Eukaryota</taxon>
        <taxon>Fungi</taxon>
        <taxon>Dikarya</taxon>
        <taxon>Ascomycota</taxon>
        <taxon>Pezizomycotina</taxon>
        <taxon>Sordariomycetes</taxon>
        <taxon>Hypocreomycetidae</taxon>
        <taxon>Glomerellales</taxon>
        <taxon>Plectosphaerellaceae</taxon>
        <taxon>Plectosphaerella</taxon>
    </lineage>
</organism>
<dbReference type="Gene3D" id="3.40.50.620">
    <property type="entry name" value="HUPs"/>
    <property type="match status" value="1"/>
</dbReference>
<dbReference type="PANTHER" id="PTHR43033">
    <property type="entry name" value="TRNA(ILE)-LYSIDINE SYNTHASE-RELATED"/>
    <property type="match status" value="1"/>
</dbReference>
<dbReference type="Pfam" id="PF01171">
    <property type="entry name" value="ATP_bind_3"/>
    <property type="match status" value="2"/>
</dbReference>
<evidence type="ECO:0000256" key="5">
    <source>
        <dbReference type="ARBA" id="ARBA00022840"/>
    </source>
</evidence>
<sequence length="794" mass="91198">MSVAPRVFHHVSKPISFVEFYEAMQAACPRRFPQAVQSVPRRVGLAISGGVDSMALAFLINRLRAREPLFRIADNTMGAKPIAVVVDHKLRPESTEEAVAVMKQLSRFPQLTPELVTINWRDELQIDRDFDVSSIPNIESLARRYRYRRLAKQFGHANIASMFTAHHQDDQYETILMRLLSGHGVRGLRGMSQGGNIPECYDMHNIYESGFIDDQLRAQPFINFRPRRRDWRFTRRDLREEINLPRHMAELRAGLQTDLDIAYIDREYGDDPASRYQRRKVPAVPAIPTEDMGMVIYRPLLDFSKDRLIATCEANNIKWFEDPTNQDETMTLRNAVRHMWKNHDLPVALQKESVLQLSRWCVDKTRAQEQEAGRWLSKKAIIHNFDPNTGTLVVKVPDMTLHPPRRRSIYNRRRRELRLSHRRTIAALIIRKLVAFVTPDRMLPVVHTLQSPVARLFPSIAPAGDAAKVEIPKSFSQASVLFIPLQRTTEKGLAGANPLRAASPQKWFLTRQPYTSSQPLPNKTWVTKAAPKALFHFLDHPESPPWAGLPPEQLEANEFSDVPMASKDWHPWRQWAPYDGRYWVRLRARFKGAVRVAPYNEAYAKEFREGLDDKGRAALADLLRRYAPGKVRYTLPALYTVDAPPPDSDETAESDAAMEVEDLSSPGEDDGGDAVTTAPSPQPVKPAFKSDTWVSDIDSWRGKKTRIKLLALLTLPVHLPGVEEWLQWEARYKKVDTALLDDAMLLPHPHRQRRQPTTGLRWRVRRRCQMKLYQHDKTEEEGYGRLEIPALHSM</sequence>
<dbReference type="Proteomes" id="UP000813385">
    <property type="component" value="Unassembled WGS sequence"/>
</dbReference>
<gene>
    <name evidence="9" type="ORF">B0T11DRAFT_48575</name>
</gene>
<evidence type="ECO:0000313" key="10">
    <source>
        <dbReference type="Proteomes" id="UP000813385"/>
    </source>
</evidence>
<keyword evidence="10" id="KW-1185">Reference proteome</keyword>
<dbReference type="GO" id="GO:0008033">
    <property type="term" value="P:tRNA processing"/>
    <property type="evidence" value="ECO:0007669"/>
    <property type="project" value="UniProtKB-KW"/>
</dbReference>
<accession>A0A8K0X4K4</accession>
<keyword evidence="5" id="KW-0067">ATP-binding</keyword>
<name>A0A8K0X4K4_9PEZI</name>
<evidence type="ECO:0000256" key="7">
    <source>
        <dbReference type="SAM" id="MobiDB-lite"/>
    </source>
</evidence>
<dbReference type="GO" id="GO:0005524">
    <property type="term" value="F:ATP binding"/>
    <property type="evidence" value="ECO:0007669"/>
    <property type="project" value="UniProtKB-KW"/>
</dbReference>
<dbReference type="CDD" id="cd01992">
    <property type="entry name" value="TilS_N"/>
    <property type="match status" value="1"/>
</dbReference>
<dbReference type="AlphaFoldDB" id="A0A8K0X4K4"/>
<evidence type="ECO:0000256" key="1">
    <source>
        <dbReference type="ARBA" id="ARBA00013267"/>
    </source>
</evidence>
<protein>
    <recommendedName>
        <fullName evidence="1">tRNA(Ile)-lysidine synthetase</fullName>
        <ecNumber evidence="1">6.3.4.19</ecNumber>
    </recommendedName>
</protein>
<dbReference type="EMBL" id="JAGPXD010000002">
    <property type="protein sequence ID" value="KAH7366882.1"/>
    <property type="molecule type" value="Genomic_DNA"/>
</dbReference>
<dbReference type="EC" id="6.3.4.19" evidence="1"/>
<feature type="compositionally biased region" description="Acidic residues" evidence="7">
    <location>
        <begin position="647"/>
        <end position="672"/>
    </location>
</feature>
<evidence type="ECO:0000313" key="9">
    <source>
        <dbReference type="EMBL" id="KAH7366882.1"/>
    </source>
</evidence>
<dbReference type="GO" id="GO:0032267">
    <property type="term" value="F:tRNA(Ile)-lysidine synthase activity"/>
    <property type="evidence" value="ECO:0007669"/>
    <property type="project" value="UniProtKB-EC"/>
</dbReference>
<dbReference type="InterPro" id="IPR012795">
    <property type="entry name" value="tRNA_Ile_lys_synt_N"/>
</dbReference>
<dbReference type="SUPFAM" id="SSF52402">
    <property type="entry name" value="Adenine nucleotide alpha hydrolases-like"/>
    <property type="match status" value="1"/>
</dbReference>
<comment type="catalytic activity">
    <reaction evidence="6">
        <text>cytidine(34) in tRNA(Ile2) + L-lysine + ATP = lysidine(34) in tRNA(Ile2) + AMP + diphosphate + H(+)</text>
        <dbReference type="Rhea" id="RHEA:43744"/>
        <dbReference type="Rhea" id="RHEA-COMP:10625"/>
        <dbReference type="Rhea" id="RHEA-COMP:10670"/>
        <dbReference type="ChEBI" id="CHEBI:15378"/>
        <dbReference type="ChEBI" id="CHEBI:30616"/>
        <dbReference type="ChEBI" id="CHEBI:32551"/>
        <dbReference type="ChEBI" id="CHEBI:33019"/>
        <dbReference type="ChEBI" id="CHEBI:82748"/>
        <dbReference type="ChEBI" id="CHEBI:83665"/>
        <dbReference type="ChEBI" id="CHEBI:456215"/>
        <dbReference type="EC" id="6.3.4.19"/>
    </reaction>
</comment>
<evidence type="ECO:0000259" key="8">
    <source>
        <dbReference type="Pfam" id="PF01171"/>
    </source>
</evidence>